<gene>
    <name evidence="2" type="ORF">JI435_153070</name>
</gene>
<sequence length="822" mass="88691">MLADAALQIIVIITSLPCHLLHRTMKSLSWAALFSTVFHGVSLGQSGNKIFACPEQLGAEPQACQSDTCGNEDKSNPKHCSKKAPGGINCVCDPSRKPSGPAQTTKVVAQASATTGGVTGVYALATLAAFSNLREKITATITIPASQATGASTPEKVVPVVVYAGGVAWYLATVSGGEAAALTPPIEPAGHPNDNTCPAKKTACKDCGGKSGICVSPNTGCGCEQNSCPKDKPTCDDKKCKGDKGKCTFEALDGCECGSSCPTGDKKPKCKDTKCQGGSDNKCTVQNKGCECDQQKCPSEEDLPFCSDCGGEENDKSICGGHTPCCKQDAPEFEVIKGCGCYKPMREQSAPYTPPLDRKKIGQWRSNLQSREKEICQPRDDSHSEVLAPQHEKDGKPSVESAAKDWCSKVDGKTLGDTPEFQFNKYKFSTFWLSASLRKDAPANLKCGKDAKIKKDDCIKTIDTAMARCEPYQQFTHGASLAKGCIFYNVTLNGESNSGSPPWAPSQDKPSCDSKISDITNTFFKSLYPAFCKQIKNGAALKKTLTSADIKTSGSRKRTPPPSPKSFQGYKFNFEFSGGNSGCKKTCEEAYADLNSACGREGTTMKQKGQFDVGCGKYSYSIEQPPPKQPTTCKPRGSTKEDMRSLWRDPWAGYPKNTFQAASHQYCNGGWDWVGKVDKEWSTDNYFWIDSATINPKTNLPEYCMGAAIGDMSQWSPNPVNCKSRGMRGGNVKINLHIQPAVDQTGCKPLKDHKIPKGPECTKIFDAVADDCIKGAKNDGPGGYYLEKSDDGCWEWWIHGLDIRYAGASPPETFPLQEPVED</sequence>
<keyword evidence="3" id="KW-1185">Reference proteome</keyword>
<accession>A0A7U2I464</accession>
<dbReference type="OrthoDB" id="3764614at2759"/>
<organism evidence="2 3">
    <name type="scientific">Phaeosphaeria nodorum (strain SN15 / ATCC MYA-4574 / FGSC 10173)</name>
    <name type="common">Glume blotch fungus</name>
    <name type="synonym">Parastagonospora nodorum</name>
    <dbReference type="NCBI Taxonomy" id="321614"/>
    <lineage>
        <taxon>Eukaryota</taxon>
        <taxon>Fungi</taxon>
        <taxon>Dikarya</taxon>
        <taxon>Ascomycota</taxon>
        <taxon>Pezizomycotina</taxon>
        <taxon>Dothideomycetes</taxon>
        <taxon>Pleosporomycetidae</taxon>
        <taxon>Pleosporales</taxon>
        <taxon>Pleosporineae</taxon>
        <taxon>Phaeosphaeriaceae</taxon>
        <taxon>Parastagonospora</taxon>
    </lineage>
</organism>
<evidence type="ECO:0000313" key="2">
    <source>
        <dbReference type="EMBL" id="QRD01099.1"/>
    </source>
</evidence>
<protein>
    <submittedName>
        <fullName evidence="2">Uncharacterized protein</fullName>
    </submittedName>
</protein>
<dbReference type="VEuPathDB" id="FungiDB:JI435_153070"/>
<name>A0A7U2I464_PHANO</name>
<reference evidence="3" key="1">
    <citation type="journal article" date="2021" name="BMC Genomics">
        <title>Chromosome-level genome assembly and manually-curated proteome of model necrotroph Parastagonospora nodorum Sn15 reveals a genome-wide trove of candidate effector homologs, and redundancy of virulence-related functions within an accessory chromosome.</title>
        <authorList>
            <person name="Bertazzoni S."/>
            <person name="Jones D.A.B."/>
            <person name="Phan H.T."/>
            <person name="Tan K.-C."/>
            <person name="Hane J.K."/>
        </authorList>
    </citation>
    <scope>NUCLEOTIDE SEQUENCE [LARGE SCALE GENOMIC DNA]</scope>
    <source>
        <strain evidence="3">SN15 / ATCC MYA-4574 / FGSC 10173)</strain>
    </source>
</reference>
<proteinExistence type="predicted"/>
<dbReference type="EMBL" id="CP069033">
    <property type="protein sequence ID" value="QRD01099.1"/>
    <property type="molecule type" value="Genomic_DNA"/>
</dbReference>
<dbReference type="AlphaFoldDB" id="A0A7U2I464"/>
<evidence type="ECO:0000256" key="1">
    <source>
        <dbReference type="SAM" id="MobiDB-lite"/>
    </source>
</evidence>
<evidence type="ECO:0000313" key="3">
    <source>
        <dbReference type="Proteomes" id="UP000663193"/>
    </source>
</evidence>
<dbReference type="Proteomes" id="UP000663193">
    <property type="component" value="Chromosome 11"/>
</dbReference>
<feature type="region of interest" description="Disordered" evidence="1">
    <location>
        <begin position="373"/>
        <end position="398"/>
    </location>
</feature>